<dbReference type="GeneID" id="9044282"/>
<evidence type="ECO:0000256" key="6">
    <source>
        <dbReference type="ARBA" id="ARBA00022605"/>
    </source>
</evidence>
<dbReference type="InterPro" id="IPR000192">
    <property type="entry name" value="Aminotrans_V_dom"/>
</dbReference>
<dbReference type="PANTHER" id="PTHR43247:SF1">
    <property type="entry name" value="PHOSPHOSERINE AMINOTRANSFERASE"/>
    <property type="match status" value="1"/>
</dbReference>
<evidence type="ECO:0000256" key="3">
    <source>
        <dbReference type="ARBA" id="ARBA00006904"/>
    </source>
</evidence>
<keyword evidence="6" id="KW-0028">Amino-acid biosynthesis</keyword>
<dbReference type="Pfam" id="PF00266">
    <property type="entry name" value="Aminotran_5"/>
    <property type="match status" value="1"/>
</dbReference>
<organism evidence="13">
    <name type="scientific">Perkinsus marinus (strain ATCC 50983 / TXsc)</name>
    <dbReference type="NCBI Taxonomy" id="423536"/>
    <lineage>
        <taxon>Eukaryota</taxon>
        <taxon>Sar</taxon>
        <taxon>Alveolata</taxon>
        <taxon>Perkinsozoa</taxon>
        <taxon>Perkinsea</taxon>
        <taxon>Perkinsida</taxon>
        <taxon>Perkinsidae</taxon>
        <taxon>Perkinsus</taxon>
    </lineage>
</organism>
<dbReference type="GO" id="GO:0004648">
    <property type="term" value="F:O-phospho-L-serine:2-oxoglutarate aminotransferase activity"/>
    <property type="evidence" value="ECO:0007669"/>
    <property type="project" value="UniProtKB-EC"/>
</dbReference>
<feature type="domain" description="Aminotransferase class V" evidence="11">
    <location>
        <begin position="65"/>
        <end position="408"/>
    </location>
</feature>
<dbReference type="InterPro" id="IPR015422">
    <property type="entry name" value="PyrdxlP-dep_Trfase_small"/>
</dbReference>
<dbReference type="GO" id="GO:0005737">
    <property type="term" value="C:cytoplasm"/>
    <property type="evidence" value="ECO:0007669"/>
    <property type="project" value="TreeGrafter"/>
</dbReference>
<dbReference type="Gene3D" id="3.90.1150.10">
    <property type="entry name" value="Aspartate Aminotransferase, domain 1"/>
    <property type="match status" value="1"/>
</dbReference>
<evidence type="ECO:0000256" key="4">
    <source>
        <dbReference type="ARBA" id="ARBA00013030"/>
    </source>
</evidence>
<evidence type="ECO:0000313" key="13">
    <source>
        <dbReference type="Proteomes" id="UP000007800"/>
    </source>
</evidence>
<evidence type="ECO:0000256" key="10">
    <source>
        <dbReference type="ARBA" id="ARBA00049007"/>
    </source>
</evidence>
<dbReference type="UniPathway" id="UPA00135">
    <property type="reaction ID" value="UER00197"/>
</dbReference>
<dbReference type="InterPro" id="IPR015424">
    <property type="entry name" value="PyrdxlP-dep_Trfase"/>
</dbReference>
<dbReference type="InterPro" id="IPR015421">
    <property type="entry name" value="PyrdxlP-dep_Trfase_major"/>
</dbReference>
<dbReference type="Proteomes" id="UP000007800">
    <property type="component" value="Unassembled WGS sequence"/>
</dbReference>
<keyword evidence="13" id="KW-1185">Reference proteome</keyword>
<dbReference type="RefSeq" id="XP_002782487.1">
    <property type="nucleotide sequence ID" value="XM_002782441.1"/>
</dbReference>
<name>C5KMX4_PERM5</name>
<dbReference type="SUPFAM" id="SSF53383">
    <property type="entry name" value="PLP-dependent transferases"/>
    <property type="match status" value="1"/>
</dbReference>
<keyword evidence="7 12" id="KW-0808">Transferase</keyword>
<dbReference type="Gene3D" id="3.40.640.10">
    <property type="entry name" value="Type I PLP-dependent aspartate aminotransferase-like (Major domain)"/>
    <property type="match status" value="1"/>
</dbReference>
<keyword evidence="8" id="KW-0663">Pyridoxal phosphate</keyword>
<evidence type="ECO:0000256" key="5">
    <source>
        <dbReference type="ARBA" id="ARBA00022576"/>
    </source>
</evidence>
<evidence type="ECO:0000313" key="12">
    <source>
        <dbReference type="EMBL" id="EER14282.1"/>
    </source>
</evidence>
<evidence type="ECO:0000256" key="9">
    <source>
        <dbReference type="ARBA" id="ARBA00023299"/>
    </source>
</evidence>
<comment type="cofactor">
    <cofactor evidence="1">
        <name>pyridoxal 5'-phosphate</name>
        <dbReference type="ChEBI" id="CHEBI:597326"/>
    </cofactor>
</comment>
<evidence type="ECO:0000256" key="8">
    <source>
        <dbReference type="ARBA" id="ARBA00022898"/>
    </source>
</evidence>
<dbReference type="OMA" id="WSKRAAG"/>
<dbReference type="AlphaFoldDB" id="C5KMX4"/>
<dbReference type="PANTHER" id="PTHR43247">
    <property type="entry name" value="PHOSPHOSERINE AMINOTRANSFERASE"/>
    <property type="match status" value="1"/>
</dbReference>
<dbReference type="GO" id="GO:0006564">
    <property type="term" value="P:L-serine biosynthetic process"/>
    <property type="evidence" value="ECO:0007669"/>
    <property type="project" value="UniProtKB-KW"/>
</dbReference>
<comment type="similarity">
    <text evidence="3">Belongs to the class-V pyridoxal-phosphate-dependent aminotransferase family. SerC subfamily.</text>
</comment>
<keyword evidence="5 12" id="KW-0032">Aminotransferase</keyword>
<accession>C5KMX4</accession>
<gene>
    <name evidence="12" type="ORF">Pmar_PMAR029354</name>
</gene>
<protein>
    <recommendedName>
        <fullName evidence="4">phosphoserine transaminase</fullName>
        <ecNumber evidence="4">2.6.1.52</ecNumber>
    </recommendedName>
</protein>
<dbReference type="EMBL" id="GG674496">
    <property type="protein sequence ID" value="EER14282.1"/>
    <property type="molecule type" value="Genomic_DNA"/>
</dbReference>
<dbReference type="InterPro" id="IPR022278">
    <property type="entry name" value="Pser_aminoTfrase"/>
</dbReference>
<dbReference type="NCBIfam" id="NF003764">
    <property type="entry name" value="PRK05355.1"/>
    <property type="match status" value="1"/>
</dbReference>
<evidence type="ECO:0000259" key="11">
    <source>
        <dbReference type="Pfam" id="PF00266"/>
    </source>
</evidence>
<dbReference type="OrthoDB" id="1703350at2759"/>
<sequence>MSKWSLLVRSRFPFNKAVSGVPLGVAPARCASNVAATAHVHTNYYERVAEVNVQAVPRGRHNHRVYNFSAGPAGLPDEVMYEAQRDFVNYDGTGMGFMELSHRDVDGPFQTVLAQAEERLRDMLHIPTNYKVMFLQGGAHAQFAGIPLNLFRPELGHKVVEYIDTGYWGQRCLGECARMIGMDKIKVVNEEFNAKLPTNVRGLPGYSDLDLSSPPDEVSFIHFTANETMEGLEYLDDSLASALKDSGRNVVIDMTSTLLSRPVNVENYGVIYASGGKNLGPAGVCLAIVRDDLIRPGQPPYVCPSFMDYYVQSTSTPLCSLYNTPPTFAIYMVNLVLGYYQRTFGESATLANIEQKAIRRAAQVWGVVDRSNGFYTSPVRPADRSRMSVCVRVRGGDRSLEDRFVAEAEEAGLFQLQGNKITGGLRVTLYNGVKDEAVNSACKFMENFARRHR</sequence>
<dbReference type="FunFam" id="3.40.640.10:FF:000010">
    <property type="entry name" value="Phosphoserine aminotransferase"/>
    <property type="match status" value="1"/>
</dbReference>
<keyword evidence="9" id="KW-0718">Serine biosynthesis</keyword>
<evidence type="ECO:0000256" key="1">
    <source>
        <dbReference type="ARBA" id="ARBA00001933"/>
    </source>
</evidence>
<dbReference type="HAMAP" id="MF_00160">
    <property type="entry name" value="SerC_aminotrans_5"/>
    <property type="match status" value="1"/>
</dbReference>
<evidence type="ECO:0000256" key="2">
    <source>
        <dbReference type="ARBA" id="ARBA00005099"/>
    </source>
</evidence>
<dbReference type="InParanoid" id="C5KMX4"/>
<comment type="pathway">
    <text evidence="2">Amino-acid biosynthesis; L-serine biosynthesis; L-serine from 3-phospho-D-glycerate: step 2/3.</text>
</comment>
<comment type="catalytic activity">
    <reaction evidence="10">
        <text>O-phospho-L-serine + 2-oxoglutarate = 3-phosphooxypyruvate + L-glutamate</text>
        <dbReference type="Rhea" id="RHEA:14329"/>
        <dbReference type="ChEBI" id="CHEBI:16810"/>
        <dbReference type="ChEBI" id="CHEBI:18110"/>
        <dbReference type="ChEBI" id="CHEBI:29985"/>
        <dbReference type="ChEBI" id="CHEBI:57524"/>
        <dbReference type="EC" id="2.6.1.52"/>
    </reaction>
</comment>
<proteinExistence type="inferred from homology"/>
<dbReference type="EC" id="2.6.1.52" evidence="4"/>
<dbReference type="GO" id="GO:0030170">
    <property type="term" value="F:pyridoxal phosphate binding"/>
    <property type="evidence" value="ECO:0007669"/>
    <property type="project" value="TreeGrafter"/>
</dbReference>
<reference evidence="12 13" key="1">
    <citation type="submission" date="2008-07" db="EMBL/GenBank/DDBJ databases">
        <authorList>
            <person name="El-Sayed N."/>
            <person name="Caler E."/>
            <person name="Inman J."/>
            <person name="Amedeo P."/>
            <person name="Hass B."/>
            <person name="Wortman J."/>
        </authorList>
    </citation>
    <scope>NUCLEOTIDE SEQUENCE [LARGE SCALE GENOMIC DNA]</scope>
    <source>
        <strain evidence="13">ATCC 50983 / TXsc</strain>
    </source>
</reference>
<evidence type="ECO:0000256" key="7">
    <source>
        <dbReference type="ARBA" id="ARBA00022679"/>
    </source>
</evidence>